<dbReference type="InterPro" id="IPR047693">
    <property type="entry name" value="RNA-guided_IscB-like"/>
</dbReference>
<keyword evidence="2" id="KW-0378">Hydrolase</keyword>
<dbReference type="Pfam" id="PF14239">
    <property type="entry name" value="RRXRR"/>
    <property type="match status" value="1"/>
</dbReference>
<dbReference type="Gene3D" id="1.10.30.50">
    <property type="match status" value="1"/>
</dbReference>
<dbReference type="InterPro" id="IPR052892">
    <property type="entry name" value="NA-targeting_endonuclease"/>
</dbReference>
<proteinExistence type="predicted"/>
<reference evidence="2" key="1">
    <citation type="journal article" date="2015" name="Proc. Natl. Acad. Sci. U.S.A.">
        <title>Networks of energetic and metabolic interactions define dynamics in microbial communities.</title>
        <authorList>
            <person name="Embree M."/>
            <person name="Liu J.K."/>
            <person name="Al-Bassam M.M."/>
            <person name="Zengler K."/>
        </authorList>
    </citation>
    <scope>NUCLEOTIDE SEQUENCE</scope>
</reference>
<dbReference type="PANTHER" id="PTHR33877">
    <property type="entry name" value="SLL1193 PROTEIN"/>
    <property type="match status" value="1"/>
</dbReference>
<name>A0A0W8E9L1_9ZZZZ</name>
<accession>A0A0W8E9L1</accession>
<gene>
    <name evidence="2" type="ORF">ASZ90_017330</name>
</gene>
<keyword evidence="2" id="KW-0255">Endonuclease</keyword>
<dbReference type="InterPro" id="IPR002711">
    <property type="entry name" value="HNH"/>
</dbReference>
<comment type="caution">
    <text evidence="2">The sequence shown here is derived from an EMBL/GenBank/DDBJ whole genome shotgun (WGS) entry which is preliminary data.</text>
</comment>
<dbReference type="EMBL" id="LNQE01001822">
    <property type="protein sequence ID" value="KUG05257.1"/>
    <property type="molecule type" value="Genomic_DNA"/>
</dbReference>
<dbReference type="GO" id="GO:0004519">
    <property type="term" value="F:endonuclease activity"/>
    <property type="evidence" value="ECO:0007669"/>
    <property type="project" value="UniProtKB-KW"/>
</dbReference>
<sequence length="427" mass="49445">MVFVLDKHKKPLMPCCEKRARQLLERKRAVVHKTEPFTIRLKDRTVEKGKLQPLRLKLDPGSKETGVAVINEESGYGKVIFLGEIHHKKGIKSKLYSRRALRRGRRNRKTRYRKARFLNRKRKKGWLPPSLQARVNQTINTVNKLQKLLPLTAISTEHVKFDTQLMQNPEISGIEYQQGTLFGYEIKEYLLEKWNRKCAYCGAENIPLEIEHIIPKSRGGSNRISNLTLSCHDCNQKKDKLTAEEFGYPEIQMKAKKPLKDAVMMNATRWRLFNELKKTDLPVECGTGARTKKQRIEHDLPKTHYYDACCVGASTPEKLIIFPQYISIWTATGRGTRQMCNTDKYGFPKSHRKSQKLHFGFQTGDIAKADIPKGKYQGQYTGRIAVRLSGYFDIKDGQGKRICQGVNYKYCHIIQRNNGWQYEKKLA</sequence>
<dbReference type="NCBIfam" id="NF040563">
    <property type="entry name" value="guided_IscB"/>
    <property type="match status" value="1"/>
</dbReference>
<keyword evidence="2" id="KW-0540">Nuclease</keyword>
<feature type="domain" description="HNH nuclease" evidence="1">
    <location>
        <begin position="185"/>
        <end position="236"/>
    </location>
</feature>
<dbReference type="CDD" id="cd00085">
    <property type="entry name" value="HNHc"/>
    <property type="match status" value="1"/>
</dbReference>
<dbReference type="SMART" id="SM00507">
    <property type="entry name" value="HNHc"/>
    <property type="match status" value="1"/>
</dbReference>
<evidence type="ECO:0000259" key="1">
    <source>
        <dbReference type="SMART" id="SM00507"/>
    </source>
</evidence>
<evidence type="ECO:0000313" key="2">
    <source>
        <dbReference type="EMBL" id="KUG05257.1"/>
    </source>
</evidence>
<dbReference type="InterPro" id="IPR003615">
    <property type="entry name" value="HNH_nuc"/>
</dbReference>
<organism evidence="2">
    <name type="scientific">hydrocarbon metagenome</name>
    <dbReference type="NCBI Taxonomy" id="938273"/>
    <lineage>
        <taxon>unclassified sequences</taxon>
        <taxon>metagenomes</taxon>
        <taxon>ecological metagenomes</taxon>
    </lineage>
</organism>
<dbReference type="AlphaFoldDB" id="A0A0W8E9L1"/>
<dbReference type="InterPro" id="IPR025938">
    <property type="entry name" value="RRXRR_dom"/>
</dbReference>
<dbReference type="Pfam" id="PF01844">
    <property type="entry name" value="HNH"/>
    <property type="match status" value="1"/>
</dbReference>
<protein>
    <submittedName>
        <fullName evidence="2">Hnh endonuclease</fullName>
    </submittedName>
</protein>
<dbReference type="PANTHER" id="PTHR33877:SF2">
    <property type="entry name" value="OS07G0170200 PROTEIN"/>
    <property type="match status" value="1"/>
</dbReference>